<evidence type="ECO:0000313" key="3">
    <source>
        <dbReference type="Proteomes" id="UP001476798"/>
    </source>
</evidence>
<dbReference type="InterPro" id="IPR036179">
    <property type="entry name" value="Ig-like_dom_sf"/>
</dbReference>
<name>A0ABV0PRP2_9TELE</name>
<dbReference type="PROSITE" id="PS50835">
    <property type="entry name" value="IG_LIKE"/>
    <property type="match status" value="1"/>
</dbReference>
<dbReference type="InterPro" id="IPR013783">
    <property type="entry name" value="Ig-like_fold"/>
</dbReference>
<sequence length="169" mass="18962">MELVGRNLTIRGLVKQHYVGLYECDCSYHHLKAKLQFNVTVRAQPPQLVSPTIRVDSQIEGGFRMIKCTAVGAVPAASVSWIPEEGVFEGFWSNSTYNGSYSVLFLPVCSPQELTVLCVINHPAYKKPENRSITLPLCGMFNKSVIIRLSTYLAMSPHHRFYQLLKGNT</sequence>
<dbReference type="InterPro" id="IPR007110">
    <property type="entry name" value="Ig-like_dom"/>
</dbReference>
<protein>
    <recommendedName>
        <fullName evidence="1">Ig-like domain-containing protein</fullName>
    </recommendedName>
</protein>
<proteinExistence type="predicted"/>
<accession>A0ABV0PRP2</accession>
<dbReference type="Proteomes" id="UP001476798">
    <property type="component" value="Unassembled WGS sequence"/>
</dbReference>
<comment type="caution">
    <text evidence="2">The sequence shown here is derived from an EMBL/GenBank/DDBJ whole genome shotgun (WGS) entry which is preliminary data.</text>
</comment>
<evidence type="ECO:0000313" key="2">
    <source>
        <dbReference type="EMBL" id="MEQ2186051.1"/>
    </source>
</evidence>
<evidence type="ECO:0000259" key="1">
    <source>
        <dbReference type="PROSITE" id="PS50835"/>
    </source>
</evidence>
<reference evidence="2 3" key="1">
    <citation type="submission" date="2021-06" db="EMBL/GenBank/DDBJ databases">
        <authorList>
            <person name="Palmer J.M."/>
        </authorList>
    </citation>
    <scope>NUCLEOTIDE SEQUENCE [LARGE SCALE GENOMIC DNA]</scope>
    <source>
        <strain evidence="2 3">GA_2019</strain>
        <tissue evidence="2">Muscle</tissue>
    </source>
</reference>
<organism evidence="2 3">
    <name type="scientific">Goodea atripinnis</name>
    <dbReference type="NCBI Taxonomy" id="208336"/>
    <lineage>
        <taxon>Eukaryota</taxon>
        <taxon>Metazoa</taxon>
        <taxon>Chordata</taxon>
        <taxon>Craniata</taxon>
        <taxon>Vertebrata</taxon>
        <taxon>Euteleostomi</taxon>
        <taxon>Actinopterygii</taxon>
        <taxon>Neopterygii</taxon>
        <taxon>Teleostei</taxon>
        <taxon>Neoteleostei</taxon>
        <taxon>Acanthomorphata</taxon>
        <taxon>Ovalentaria</taxon>
        <taxon>Atherinomorphae</taxon>
        <taxon>Cyprinodontiformes</taxon>
        <taxon>Goodeidae</taxon>
        <taxon>Goodea</taxon>
    </lineage>
</organism>
<dbReference type="EMBL" id="JAHRIO010082761">
    <property type="protein sequence ID" value="MEQ2186051.1"/>
    <property type="molecule type" value="Genomic_DNA"/>
</dbReference>
<keyword evidence="3" id="KW-1185">Reference proteome</keyword>
<feature type="domain" description="Ig-like" evidence="1">
    <location>
        <begin position="46"/>
        <end position="134"/>
    </location>
</feature>
<dbReference type="SUPFAM" id="SSF48726">
    <property type="entry name" value="Immunoglobulin"/>
    <property type="match status" value="1"/>
</dbReference>
<dbReference type="Gene3D" id="2.60.40.10">
    <property type="entry name" value="Immunoglobulins"/>
    <property type="match status" value="1"/>
</dbReference>
<gene>
    <name evidence="2" type="ORF">GOODEAATRI_024679</name>
</gene>